<dbReference type="SUPFAM" id="SSF53474">
    <property type="entry name" value="alpha/beta-Hydrolases"/>
    <property type="match status" value="1"/>
</dbReference>
<proteinExistence type="predicted"/>
<organism evidence="2 3">
    <name type="scientific">Deinococcus roseus</name>
    <dbReference type="NCBI Taxonomy" id="392414"/>
    <lineage>
        <taxon>Bacteria</taxon>
        <taxon>Thermotogati</taxon>
        <taxon>Deinococcota</taxon>
        <taxon>Deinococci</taxon>
        <taxon>Deinococcales</taxon>
        <taxon>Deinococcaceae</taxon>
        <taxon>Deinococcus</taxon>
    </lineage>
</organism>
<sequence>MHGWSFSAEIWQQVHALLPDFEHHTLTYHNCTSAEDFVSLVQTRIAEVQPDVVVGWSLGATLALSCWKANPTFQVLVLSGSLKFTEVWPARVLQQMVRKLRHDPAKVIQDFWQHIGHEEVLQTRGLWPTEALIAGLQVLQDTDHSDLTHLHGHWLHGTHDPLMRPPEQLPFEVLDGGHLLMLTLPQNIAQVLRSMA</sequence>
<evidence type="ECO:0000259" key="1">
    <source>
        <dbReference type="Pfam" id="PF12697"/>
    </source>
</evidence>
<dbReference type="Pfam" id="PF12697">
    <property type="entry name" value="Abhydrolase_6"/>
    <property type="match status" value="1"/>
</dbReference>
<feature type="domain" description="AB hydrolase-1" evidence="1">
    <location>
        <begin position="2"/>
        <end position="190"/>
    </location>
</feature>
<gene>
    <name evidence="2" type="ORF">GCM10008938_19130</name>
</gene>
<accession>A0ABQ2CYZ0</accession>
<name>A0ABQ2CYZ0_9DEIO</name>
<protein>
    <recommendedName>
        <fullName evidence="1">AB hydrolase-1 domain-containing protein</fullName>
    </recommendedName>
</protein>
<dbReference type="EMBL" id="BMOD01000005">
    <property type="protein sequence ID" value="GGJ33052.1"/>
    <property type="molecule type" value="Genomic_DNA"/>
</dbReference>
<reference evidence="3" key="1">
    <citation type="journal article" date="2019" name="Int. J. Syst. Evol. Microbiol.">
        <title>The Global Catalogue of Microorganisms (GCM) 10K type strain sequencing project: providing services to taxonomists for standard genome sequencing and annotation.</title>
        <authorList>
            <consortium name="The Broad Institute Genomics Platform"/>
            <consortium name="The Broad Institute Genome Sequencing Center for Infectious Disease"/>
            <person name="Wu L."/>
            <person name="Ma J."/>
        </authorList>
    </citation>
    <scope>NUCLEOTIDE SEQUENCE [LARGE SCALE GENOMIC DNA]</scope>
    <source>
        <strain evidence="3">JCM 14370</strain>
    </source>
</reference>
<comment type="caution">
    <text evidence="2">The sequence shown here is derived from an EMBL/GenBank/DDBJ whole genome shotgun (WGS) entry which is preliminary data.</text>
</comment>
<evidence type="ECO:0000313" key="3">
    <source>
        <dbReference type="Proteomes" id="UP000632222"/>
    </source>
</evidence>
<dbReference type="InterPro" id="IPR000073">
    <property type="entry name" value="AB_hydrolase_1"/>
</dbReference>
<evidence type="ECO:0000313" key="2">
    <source>
        <dbReference type="EMBL" id="GGJ33052.1"/>
    </source>
</evidence>
<dbReference type="Proteomes" id="UP000632222">
    <property type="component" value="Unassembled WGS sequence"/>
</dbReference>
<keyword evidence="3" id="KW-1185">Reference proteome</keyword>
<dbReference type="Gene3D" id="3.40.50.1820">
    <property type="entry name" value="alpha/beta hydrolase"/>
    <property type="match status" value="1"/>
</dbReference>
<dbReference type="InterPro" id="IPR029058">
    <property type="entry name" value="AB_hydrolase_fold"/>
</dbReference>